<sequence length="923" mass="102378">MKKLVKIGTSLILLVQSILLAWPVQPVQGQDQIGQDFEFFLDPPLVGDQSITGEALPNHPISLEVQDQEFETLVEEDGQFEFDPIPGLREEDDILVKQGENELKSPVFTEDQAPDRVEFEGDFNFEGLVDLDEAEDLDPDADQAGEQESDVEEETEDEAQDKSEAGSDPEGSDRSVGEEGEDPENSEDEASASDEEEEVETEDDSEDADATGDPGDEEVDEEAEDEENAEEGDQPIGQSRAAAPPSQAPGPTSSSAAVAQVSNLTELIRAMENPNIEIVRLTSDISGSSGARPNMRVDSNSRRKILDGQGFSLHINQAAGFDTGTRIDDMVVKNFSNIYTRHSDNDEGFMRMRSNPYNFHLEDVTFNDDNLPDGAHLFSAWESTIHFYGQINVNTPPSRDFITRTRLAHFHDGAQVVLRSNGIGLQQLDQGNVRNLPKGIVVGDGVNLTIKSKDAALHNTFAGAGPIQLEIGTNSNVNLESIDNDAINIEGTSNFNMEVAPGSRLNLFSERWSGLSGTNNNADQVFNLDIRGHLDIEANRGLYFRRQAFNFTLREGAKATIQGGESAVYQYNAINRNRPQFNVYPQASWEASSQNGDTFRLLGQSDFNIQAPESVDFRAEQPDTLTISRDTSHRFRISNLLMRSWTENINNLYAGVQTRQFDQGSFTLTPDSFTDVNMTPSSSVFPREFPRTMRRWQFIAGLDDPKVDEPVYDTSTEITGQAQANSEVVILDDDSEVIAATDTDSNGRFKFELDQPFPVGTTLTFQARRGSVRSGWVDVEVQGNRLELFSVDDLVFQTTEIKDQANQVIPKTQPVQAQVLDTRPEGSWQLTAQALSPLTNQTGYQLPNALYYYSNSTNNFQLLEGQAVQVASDQSPNLEGVGDYLRQVTWAEEEGFLIRTNPIYAQSESQYTSRIQWTLKDAP</sequence>
<feature type="compositionally biased region" description="Basic and acidic residues" evidence="1">
    <location>
        <begin position="160"/>
        <end position="177"/>
    </location>
</feature>
<organism evidence="4 5">
    <name type="scientific">Alloiococcus otitis ATCC 51267</name>
    <dbReference type="NCBI Taxonomy" id="883081"/>
    <lineage>
        <taxon>Bacteria</taxon>
        <taxon>Bacillati</taxon>
        <taxon>Bacillota</taxon>
        <taxon>Bacilli</taxon>
        <taxon>Lactobacillales</taxon>
        <taxon>Carnobacteriaceae</taxon>
        <taxon>Alloiococcus</taxon>
    </lineage>
</organism>
<accession>K9ERR2</accession>
<feature type="compositionally biased region" description="Low complexity" evidence="1">
    <location>
        <begin position="241"/>
        <end position="257"/>
    </location>
</feature>
<dbReference type="AlphaFoldDB" id="K9ERR2"/>
<dbReference type="Pfam" id="PF17936">
    <property type="entry name" value="Big_6"/>
    <property type="match status" value="1"/>
</dbReference>
<feature type="domain" description="Bacterial Ig" evidence="3">
    <location>
        <begin position="708"/>
        <end position="767"/>
    </location>
</feature>
<dbReference type="RefSeq" id="WP_003777521.1">
    <property type="nucleotide sequence ID" value="NZ_JH992958.1"/>
</dbReference>
<dbReference type="InterPro" id="IPR013783">
    <property type="entry name" value="Ig-like_fold"/>
</dbReference>
<proteinExistence type="predicted"/>
<feature type="chain" id="PRO_5038528409" description="Bacterial Ig domain-containing protein" evidence="2">
    <location>
        <begin position="22"/>
        <end position="923"/>
    </location>
</feature>
<reference evidence="4 5" key="1">
    <citation type="submission" date="2012-09" db="EMBL/GenBank/DDBJ databases">
        <title>The Genome Sequence of Alloiococcus otitis ATCC 51267.</title>
        <authorList>
            <consortium name="The Broad Institute Genome Sequencing Platform"/>
            <person name="Earl A."/>
            <person name="Ward D."/>
            <person name="Feldgarden M."/>
            <person name="Gevers D."/>
            <person name="Huys G."/>
            <person name="Walker B."/>
            <person name="Young S.K."/>
            <person name="Zeng Q."/>
            <person name="Gargeya S."/>
            <person name="Fitzgerald M."/>
            <person name="Haas B."/>
            <person name="Abouelleil A."/>
            <person name="Alvarado L."/>
            <person name="Arachchi H.M."/>
            <person name="Berlin A.M."/>
            <person name="Chapman S.B."/>
            <person name="Goldberg J."/>
            <person name="Griggs A."/>
            <person name="Gujja S."/>
            <person name="Hansen M."/>
            <person name="Howarth C."/>
            <person name="Imamovic A."/>
            <person name="Larimer J."/>
            <person name="McCowen C."/>
            <person name="Montmayeur A."/>
            <person name="Murphy C."/>
            <person name="Neiman D."/>
            <person name="Pearson M."/>
            <person name="Priest M."/>
            <person name="Roberts A."/>
            <person name="Saif S."/>
            <person name="Shea T."/>
            <person name="Sisk P."/>
            <person name="Sykes S."/>
            <person name="Wortman J."/>
            <person name="Nusbaum C."/>
            <person name="Birren B."/>
        </authorList>
    </citation>
    <scope>NUCLEOTIDE SEQUENCE [LARGE SCALE GENOMIC DNA]</scope>
    <source>
        <strain evidence="4 5">ATCC 51267</strain>
    </source>
</reference>
<name>K9ERR2_9LACT</name>
<dbReference type="STRING" id="883081.HMPREF9698_00759"/>
<keyword evidence="5" id="KW-1185">Reference proteome</keyword>
<dbReference type="eggNOG" id="ENOG50345M0">
    <property type="taxonomic scope" value="Bacteria"/>
</dbReference>
<gene>
    <name evidence="4" type="ORF">HMPREF9698_00759</name>
</gene>
<protein>
    <recommendedName>
        <fullName evidence="3">Bacterial Ig domain-containing protein</fullName>
    </recommendedName>
</protein>
<feature type="region of interest" description="Disordered" evidence="1">
    <location>
        <begin position="138"/>
        <end position="258"/>
    </location>
</feature>
<keyword evidence="2" id="KW-0732">Signal</keyword>
<evidence type="ECO:0000259" key="3">
    <source>
        <dbReference type="Pfam" id="PF17936"/>
    </source>
</evidence>
<dbReference type="EMBL" id="AGXA01000017">
    <property type="protein sequence ID" value="EKU93642.1"/>
    <property type="molecule type" value="Genomic_DNA"/>
</dbReference>
<dbReference type="InterPro" id="IPR041498">
    <property type="entry name" value="Big_6"/>
</dbReference>
<dbReference type="Pfam" id="PF20585">
    <property type="entry name" value="Pectate_lyase_5"/>
    <property type="match status" value="1"/>
</dbReference>
<dbReference type="OrthoDB" id="2306834at2"/>
<feature type="compositionally biased region" description="Acidic residues" evidence="1">
    <location>
        <begin position="138"/>
        <end position="159"/>
    </location>
</feature>
<feature type="compositionally biased region" description="Acidic residues" evidence="1">
    <location>
        <begin position="178"/>
        <end position="233"/>
    </location>
</feature>
<evidence type="ECO:0000256" key="1">
    <source>
        <dbReference type="SAM" id="MobiDB-lite"/>
    </source>
</evidence>
<dbReference type="Proteomes" id="UP000009875">
    <property type="component" value="Unassembled WGS sequence"/>
</dbReference>
<evidence type="ECO:0000313" key="4">
    <source>
        <dbReference type="EMBL" id="EKU93642.1"/>
    </source>
</evidence>
<dbReference type="Gene3D" id="2.60.40.10">
    <property type="entry name" value="Immunoglobulins"/>
    <property type="match status" value="1"/>
</dbReference>
<comment type="caution">
    <text evidence="4">The sequence shown here is derived from an EMBL/GenBank/DDBJ whole genome shotgun (WGS) entry which is preliminary data.</text>
</comment>
<dbReference type="InterPro" id="IPR046776">
    <property type="entry name" value="Pectate_lyase_5"/>
</dbReference>
<evidence type="ECO:0000256" key="2">
    <source>
        <dbReference type="SAM" id="SignalP"/>
    </source>
</evidence>
<feature type="signal peptide" evidence="2">
    <location>
        <begin position="1"/>
        <end position="21"/>
    </location>
</feature>
<evidence type="ECO:0000313" key="5">
    <source>
        <dbReference type="Proteomes" id="UP000009875"/>
    </source>
</evidence>
<dbReference type="HOGENOM" id="CLU_316093_0_0_9"/>